<accession>A0A9E2KL80</accession>
<evidence type="ECO:0000313" key="5">
    <source>
        <dbReference type="EMBL" id="MBU3826090.1"/>
    </source>
</evidence>
<gene>
    <name evidence="5" type="ORF">IAA31_01150</name>
</gene>
<proteinExistence type="predicted"/>
<dbReference type="InterPro" id="IPR013154">
    <property type="entry name" value="ADH-like_N"/>
</dbReference>
<dbReference type="SMART" id="SM00829">
    <property type="entry name" value="PKS_ER"/>
    <property type="match status" value="1"/>
</dbReference>
<evidence type="ECO:0000256" key="3">
    <source>
        <dbReference type="ARBA" id="ARBA00023002"/>
    </source>
</evidence>
<keyword evidence="2" id="KW-0862">Zinc</keyword>
<organism evidence="5 6">
    <name type="scientific">Candidatus Anaerobiospirillum merdipullorum</name>
    <dbReference type="NCBI Taxonomy" id="2838450"/>
    <lineage>
        <taxon>Bacteria</taxon>
        <taxon>Pseudomonadati</taxon>
        <taxon>Pseudomonadota</taxon>
        <taxon>Gammaproteobacteria</taxon>
        <taxon>Aeromonadales</taxon>
        <taxon>Succinivibrionaceae</taxon>
        <taxon>Anaerobiospirillum</taxon>
    </lineage>
</organism>
<dbReference type="GO" id="GO:0016491">
    <property type="term" value="F:oxidoreductase activity"/>
    <property type="evidence" value="ECO:0007669"/>
    <property type="project" value="UniProtKB-KW"/>
</dbReference>
<reference evidence="5" key="2">
    <citation type="submission" date="2021-04" db="EMBL/GenBank/DDBJ databases">
        <authorList>
            <person name="Gilroy R."/>
        </authorList>
    </citation>
    <scope>NUCLEOTIDE SEQUENCE</scope>
    <source>
        <strain evidence="5">687</strain>
    </source>
</reference>
<dbReference type="SUPFAM" id="SSF50129">
    <property type="entry name" value="GroES-like"/>
    <property type="match status" value="1"/>
</dbReference>
<dbReference type="InterPro" id="IPR011032">
    <property type="entry name" value="GroES-like_sf"/>
</dbReference>
<sequence length="345" mass="36923">MRKIALVDYGKLELQEVEPIAKLEPGTVKVAVKACSICGSDIALYRGFRSLKDERYFGHEFSGVIVDAGAGDNGLKVGMHVASELSRTCGRCWNCQNGMENYCRSMNEALLPGGFSAETLVLNTQDYSFLSPIPENLPFEVAALAEPVSCALQIAKHANLQPCDSVTVFGLGAMGILSALILKSWGAGTVIGVDVNKPRLQKVGSLGIFDAVLDSTDENWLDQLYALVGPKGSDRIIEATGVSAVLGNAFKAARPGGRIVVGSVYHGKAGDLELLPIMRKELTVIGAKGPFPHRTSSGKSATIQTVLQLKDELTKLISIYDYQDALRAFADTKSGEAIKAVVRFN</sequence>
<dbReference type="PANTHER" id="PTHR43401:SF2">
    <property type="entry name" value="L-THREONINE 3-DEHYDROGENASE"/>
    <property type="match status" value="1"/>
</dbReference>
<dbReference type="SUPFAM" id="SSF51735">
    <property type="entry name" value="NAD(P)-binding Rossmann-fold domains"/>
    <property type="match status" value="1"/>
</dbReference>
<reference evidence="5" key="1">
    <citation type="journal article" date="2021" name="PeerJ">
        <title>Extensive microbial diversity within the chicken gut microbiome revealed by metagenomics and culture.</title>
        <authorList>
            <person name="Gilroy R."/>
            <person name="Ravi A."/>
            <person name="Getino M."/>
            <person name="Pursley I."/>
            <person name="Horton D.L."/>
            <person name="Alikhan N.F."/>
            <person name="Baker D."/>
            <person name="Gharbi K."/>
            <person name="Hall N."/>
            <person name="Watson M."/>
            <person name="Adriaenssens E.M."/>
            <person name="Foster-Nyarko E."/>
            <person name="Jarju S."/>
            <person name="Secka A."/>
            <person name="Antonio M."/>
            <person name="Oren A."/>
            <person name="Chaudhuri R.R."/>
            <person name="La Ragione R."/>
            <person name="Hildebrand F."/>
            <person name="Pallen M.J."/>
        </authorList>
    </citation>
    <scope>NUCLEOTIDE SEQUENCE</scope>
    <source>
        <strain evidence="5">687</strain>
    </source>
</reference>
<evidence type="ECO:0000256" key="1">
    <source>
        <dbReference type="ARBA" id="ARBA00022723"/>
    </source>
</evidence>
<evidence type="ECO:0000256" key="2">
    <source>
        <dbReference type="ARBA" id="ARBA00022833"/>
    </source>
</evidence>
<evidence type="ECO:0000259" key="4">
    <source>
        <dbReference type="SMART" id="SM00829"/>
    </source>
</evidence>
<dbReference type="Gene3D" id="3.40.50.720">
    <property type="entry name" value="NAD(P)-binding Rossmann-like Domain"/>
    <property type="match status" value="1"/>
</dbReference>
<dbReference type="InterPro" id="IPR036291">
    <property type="entry name" value="NAD(P)-bd_dom_sf"/>
</dbReference>
<dbReference type="InterPro" id="IPR013149">
    <property type="entry name" value="ADH-like_C"/>
</dbReference>
<feature type="domain" description="Enoyl reductase (ER)" evidence="4">
    <location>
        <begin position="10"/>
        <end position="342"/>
    </location>
</feature>
<evidence type="ECO:0000313" key="6">
    <source>
        <dbReference type="Proteomes" id="UP000824150"/>
    </source>
</evidence>
<comment type="caution">
    <text evidence="5">The sequence shown here is derived from an EMBL/GenBank/DDBJ whole genome shotgun (WGS) entry which is preliminary data.</text>
</comment>
<dbReference type="InterPro" id="IPR020843">
    <property type="entry name" value="ER"/>
</dbReference>
<dbReference type="GO" id="GO:0046872">
    <property type="term" value="F:metal ion binding"/>
    <property type="evidence" value="ECO:0007669"/>
    <property type="project" value="UniProtKB-KW"/>
</dbReference>
<dbReference type="Gene3D" id="3.90.180.10">
    <property type="entry name" value="Medium-chain alcohol dehydrogenases, catalytic domain"/>
    <property type="match status" value="1"/>
</dbReference>
<protein>
    <submittedName>
        <fullName evidence="5">Zinc-binding dehydrogenase</fullName>
    </submittedName>
</protein>
<dbReference type="PANTHER" id="PTHR43401">
    <property type="entry name" value="L-THREONINE 3-DEHYDROGENASE"/>
    <property type="match status" value="1"/>
</dbReference>
<dbReference type="InterPro" id="IPR050129">
    <property type="entry name" value="Zn_alcohol_dh"/>
</dbReference>
<dbReference type="AlphaFoldDB" id="A0A9E2KL80"/>
<keyword evidence="3" id="KW-0560">Oxidoreductase</keyword>
<dbReference type="Pfam" id="PF08240">
    <property type="entry name" value="ADH_N"/>
    <property type="match status" value="1"/>
</dbReference>
<dbReference type="EMBL" id="JAHLFG010000013">
    <property type="protein sequence ID" value="MBU3826090.1"/>
    <property type="molecule type" value="Genomic_DNA"/>
</dbReference>
<keyword evidence="1" id="KW-0479">Metal-binding</keyword>
<dbReference type="Proteomes" id="UP000824150">
    <property type="component" value="Unassembled WGS sequence"/>
</dbReference>
<dbReference type="Pfam" id="PF00107">
    <property type="entry name" value="ADH_zinc_N"/>
    <property type="match status" value="1"/>
</dbReference>
<name>A0A9E2KL80_9GAMM</name>